<comment type="caution">
    <text evidence="2">The sequence shown here is derived from an EMBL/GenBank/DDBJ whole genome shotgun (WGS) entry which is preliminary data.</text>
</comment>
<feature type="region of interest" description="Disordered" evidence="1">
    <location>
        <begin position="1"/>
        <end position="20"/>
    </location>
</feature>
<reference evidence="2 3" key="1">
    <citation type="journal article" date="2025" name="Microbiol. Resour. Announc.">
        <title>Draft genome sequences for Neonectria magnoliae and Neonectria punicea, canker pathogens of Liriodendron tulipifera and Acer saccharum in West Virginia.</title>
        <authorList>
            <person name="Petronek H.M."/>
            <person name="Kasson M.T."/>
            <person name="Metheny A.M."/>
            <person name="Stauder C.M."/>
            <person name="Lovett B."/>
            <person name="Lynch S.C."/>
            <person name="Garnas J.R."/>
            <person name="Kasson L.R."/>
            <person name="Stajich J.E."/>
        </authorList>
    </citation>
    <scope>NUCLEOTIDE SEQUENCE [LARGE SCALE GENOMIC DNA]</scope>
    <source>
        <strain evidence="2 3">NRRL 64651</strain>
    </source>
</reference>
<proteinExistence type="predicted"/>
<sequence>MSQETAPNRPDGRKPGQLSLNNSKMVGAIIKIKMPFEVHSYIDVLASEDSDSPFDRKAWGYENAVKTALQVYERHSLSGALTGFIDGNNPLCRDLLAILYLIDIHYHPRDGKGLSVAEFMKQVRTAAEDAATVYFKKENYEELLPSHIQVLAARYMAPFARSMEYIYGFLSKVNRLHLAQVDPLV</sequence>
<dbReference type="EMBL" id="JAZAVK010000068">
    <property type="protein sequence ID" value="KAK7426318.1"/>
    <property type="molecule type" value="Genomic_DNA"/>
</dbReference>
<protein>
    <submittedName>
        <fullName evidence="2">Uncharacterized protein</fullName>
    </submittedName>
</protein>
<dbReference type="Proteomes" id="UP001498421">
    <property type="component" value="Unassembled WGS sequence"/>
</dbReference>
<name>A0ABR1I066_9HYPO</name>
<evidence type="ECO:0000256" key="1">
    <source>
        <dbReference type="SAM" id="MobiDB-lite"/>
    </source>
</evidence>
<organism evidence="2 3">
    <name type="scientific">Neonectria magnoliae</name>
    <dbReference type="NCBI Taxonomy" id="2732573"/>
    <lineage>
        <taxon>Eukaryota</taxon>
        <taxon>Fungi</taxon>
        <taxon>Dikarya</taxon>
        <taxon>Ascomycota</taxon>
        <taxon>Pezizomycotina</taxon>
        <taxon>Sordariomycetes</taxon>
        <taxon>Hypocreomycetidae</taxon>
        <taxon>Hypocreales</taxon>
        <taxon>Nectriaceae</taxon>
        <taxon>Neonectria</taxon>
    </lineage>
</organism>
<evidence type="ECO:0000313" key="3">
    <source>
        <dbReference type="Proteomes" id="UP001498421"/>
    </source>
</evidence>
<evidence type="ECO:0000313" key="2">
    <source>
        <dbReference type="EMBL" id="KAK7426318.1"/>
    </source>
</evidence>
<keyword evidence="3" id="KW-1185">Reference proteome</keyword>
<accession>A0ABR1I066</accession>
<gene>
    <name evidence="2" type="ORF">QQZ08_007219</name>
</gene>